<reference evidence="1" key="1">
    <citation type="journal article" date="2013" name="Nature">
        <title>The genomes of four tapeworm species reveal adaptations to parasitism.</title>
        <authorList>
            <person name="Tsai I.J."/>
            <person name="Zarowiecki M."/>
            <person name="Holroyd N."/>
            <person name="Garciarrubio A."/>
            <person name="Sanchez-Flores A."/>
            <person name="Brooks K.L."/>
            <person name="Tracey A."/>
            <person name="Bobes R.J."/>
            <person name="Fragoso G."/>
            <person name="Sciutto E."/>
            <person name="Aslett M."/>
            <person name="Beasley H."/>
            <person name="Bennett H.M."/>
            <person name="Cai J."/>
            <person name="Camicia F."/>
            <person name="Clark R."/>
            <person name="Cucher M."/>
            <person name="De Silva N."/>
            <person name="Day T.A."/>
            <person name="Deplazes P."/>
            <person name="Estrada K."/>
            <person name="Fernandez C."/>
            <person name="Holland P.W."/>
            <person name="Hou J."/>
            <person name="Hu S."/>
            <person name="Huckvale T."/>
            <person name="Hung S.S."/>
            <person name="Kamenetzky L."/>
            <person name="Keane J.A."/>
            <person name="Kiss F."/>
            <person name="Koziol U."/>
            <person name="Lambert O."/>
            <person name="Liu K."/>
            <person name="Luo X."/>
            <person name="Luo Y."/>
            <person name="Macchiaroli N."/>
            <person name="Nichol S."/>
            <person name="Paps J."/>
            <person name="Parkinson J."/>
            <person name="Pouchkina-Stantcheva N."/>
            <person name="Riddiford N."/>
            <person name="Rosenzvit M."/>
            <person name="Salinas G."/>
            <person name="Wasmuth J.D."/>
            <person name="Zamanian M."/>
            <person name="Zheng Y."/>
            <person name="Cai X."/>
            <person name="Soberon X."/>
            <person name="Olson P.D."/>
            <person name="Laclette J.P."/>
            <person name="Brehm K."/>
            <person name="Berriman M."/>
            <person name="Garciarrubio A."/>
            <person name="Bobes R.J."/>
            <person name="Fragoso G."/>
            <person name="Sanchez-Flores A."/>
            <person name="Estrada K."/>
            <person name="Cevallos M.A."/>
            <person name="Morett E."/>
            <person name="Gonzalez V."/>
            <person name="Portillo T."/>
            <person name="Ochoa-Leyva A."/>
            <person name="Jose M.V."/>
            <person name="Sciutto E."/>
            <person name="Landa A."/>
            <person name="Jimenez L."/>
            <person name="Valdes V."/>
            <person name="Carrero J.C."/>
            <person name="Larralde C."/>
            <person name="Morales-Montor J."/>
            <person name="Limon-Lason J."/>
            <person name="Soberon X."/>
            <person name="Laclette J.P."/>
        </authorList>
    </citation>
    <scope>NUCLEOTIDE SEQUENCE [LARGE SCALE GENOMIC DNA]</scope>
</reference>
<dbReference type="EMBL" id="LN902841">
    <property type="protein sequence ID" value="CUT98558.1"/>
    <property type="molecule type" value="Genomic_DNA"/>
</dbReference>
<keyword evidence="2" id="KW-1185">Reference proteome</keyword>
<protein>
    <submittedName>
        <fullName evidence="1">Protein cbg</fullName>
    </submittedName>
</protein>
<evidence type="ECO:0000313" key="2">
    <source>
        <dbReference type="Proteomes" id="UP000017246"/>
    </source>
</evidence>
<proteinExistence type="predicted"/>
<organism evidence="1 2">
    <name type="scientific">Echinococcus multilocularis</name>
    <name type="common">Fox tapeworm</name>
    <dbReference type="NCBI Taxonomy" id="6211"/>
    <lineage>
        <taxon>Eukaryota</taxon>
        <taxon>Metazoa</taxon>
        <taxon>Spiralia</taxon>
        <taxon>Lophotrochozoa</taxon>
        <taxon>Platyhelminthes</taxon>
        <taxon>Cestoda</taxon>
        <taxon>Eucestoda</taxon>
        <taxon>Cyclophyllidea</taxon>
        <taxon>Taeniidae</taxon>
        <taxon>Echinococcus</taxon>
    </lineage>
</organism>
<evidence type="ECO:0000313" key="1">
    <source>
        <dbReference type="EMBL" id="CUT98558.1"/>
    </source>
</evidence>
<sequence length="81" mass="9639">MAPLKYRTAEEFVRSGFHPYFAFGKYFFPFKASTSKQHAVLYWYRKEDSRQFTMVYNSNNGKHQGARRLPLLLLYAITVIH</sequence>
<reference evidence="1" key="2">
    <citation type="submission" date="2015-11" db="EMBL/GenBank/DDBJ databases">
        <authorList>
            <person name="Zhang Y."/>
            <person name="Guo Z."/>
        </authorList>
    </citation>
    <scope>NUCLEOTIDE SEQUENCE</scope>
</reference>
<dbReference type="Proteomes" id="UP000017246">
    <property type="component" value="Unassembled WGS sequence"/>
</dbReference>
<accession>A0A0S4MNW9</accession>
<dbReference type="AlphaFoldDB" id="A0A0S4MNW9"/>
<name>A0A0S4MNW9_ECHMU</name>